<feature type="compositionally biased region" description="Acidic residues" evidence="2">
    <location>
        <begin position="66"/>
        <end position="81"/>
    </location>
</feature>
<dbReference type="InterPro" id="IPR038718">
    <property type="entry name" value="SNF2-like_sf"/>
</dbReference>
<organism evidence="5 6">
    <name type="scientific">Fistulifera solaris</name>
    <name type="common">Oleaginous diatom</name>
    <dbReference type="NCBI Taxonomy" id="1519565"/>
    <lineage>
        <taxon>Eukaryota</taxon>
        <taxon>Sar</taxon>
        <taxon>Stramenopiles</taxon>
        <taxon>Ochrophyta</taxon>
        <taxon>Bacillariophyta</taxon>
        <taxon>Bacillariophyceae</taxon>
        <taxon>Bacillariophycidae</taxon>
        <taxon>Naviculales</taxon>
        <taxon>Naviculaceae</taxon>
        <taxon>Fistulifera</taxon>
    </lineage>
</organism>
<dbReference type="InterPro" id="IPR027417">
    <property type="entry name" value="P-loop_NTPase"/>
</dbReference>
<dbReference type="InterPro" id="IPR049730">
    <property type="entry name" value="SNF2/RAD54-like_C"/>
</dbReference>
<accession>A0A1Z5J7B0</accession>
<dbReference type="Proteomes" id="UP000198406">
    <property type="component" value="Unassembled WGS sequence"/>
</dbReference>
<dbReference type="InterPro" id="IPR003903">
    <property type="entry name" value="UIM_dom"/>
</dbReference>
<dbReference type="InterPro" id="IPR000330">
    <property type="entry name" value="SNF2_N"/>
</dbReference>
<name>A0A1Z5J7B0_FISSO</name>
<protein>
    <submittedName>
        <fullName evidence="5">SWI/SNF-related matrix-associated actin-dependent regulator of chromatin subfamily A containing DEAD/H box 1</fullName>
        <ecNumber evidence="5">3.6.4.12</ecNumber>
    </submittedName>
</protein>
<evidence type="ECO:0000259" key="3">
    <source>
        <dbReference type="PROSITE" id="PS51192"/>
    </source>
</evidence>
<evidence type="ECO:0000256" key="1">
    <source>
        <dbReference type="ARBA" id="ARBA00022801"/>
    </source>
</evidence>
<dbReference type="FunCoup" id="A0A1Z5J7B0">
    <property type="interactions" value="224"/>
</dbReference>
<dbReference type="Gene3D" id="3.40.50.10810">
    <property type="entry name" value="Tandem AAA-ATPase domain"/>
    <property type="match status" value="1"/>
</dbReference>
<dbReference type="InterPro" id="IPR014001">
    <property type="entry name" value="Helicase_ATP-bd"/>
</dbReference>
<dbReference type="Pfam" id="PF00271">
    <property type="entry name" value="Helicase_C"/>
    <property type="match status" value="1"/>
</dbReference>
<dbReference type="GO" id="GO:0016787">
    <property type="term" value="F:hydrolase activity"/>
    <property type="evidence" value="ECO:0007669"/>
    <property type="project" value="UniProtKB-KW"/>
</dbReference>
<feature type="compositionally biased region" description="Basic and acidic residues" evidence="2">
    <location>
        <begin position="12"/>
        <end position="23"/>
    </location>
</feature>
<feature type="domain" description="Helicase ATP-binding" evidence="3">
    <location>
        <begin position="443"/>
        <end position="630"/>
    </location>
</feature>
<gene>
    <name evidence="5" type="ORF">FisN_11Lh146</name>
</gene>
<sequence>MSSGWLTTKKRGRDDDLIARDRQTALTARHKHKTPGNKKPAVLSKHKKEDDDDDSMDSFIVKSDEELSEVEEESESEEDLDTFLNLTKRRVSKPPPGHRMNQSNPSSRRSKATFPKKPDVVNLDDSSSDDDDDDDELEIIDAPHESRFFIKQPSRTQTNATFVSETKDVDDTDESVSAIKVHMPAKKFGESDHSDDSFLATKPKNHARRYETKVSSLSDDDSDICILASKKRAPATHALDHDSDDDDSKPALTGRLRKKLQDVNKKVEKLKTNGSKKFKKSKFKAYQDENEDEAIALALAISRSEKENKSTEFIDEDDPNLVNMLLDESSEEERDDDQDDYIDPAAKEATSILEQANSLSAQILETLSRWSSSSSDGNSATMGLITNGALSLSTMTQNNSKDHKWISAEVMASICPNITLAEYQLIGVNWMALLNGMKCKVNGSRGHSNVNGILADEMGLGKTAQTITFLSWLNSHHSPRSKLSEEDRKPHLVVAPASVLSNWEREFQNFAPQLHVIKYHGSMAERQDLQEKLRLYFPGRKRMMGMDPLDVILAPITLFQKEKSDDRSFLRKFRYDYLVVDEAHQLKNAKGTRYKSLDKFTTDHRLLLTGTPVQNSPKELLSLLCFLMPLFSRKASDSFDDERQNDGGESMLEHFVSIKGGKGGSDEVAYDKLKQLFSPFVLRRRKVDVLSQVMPPKRQKVELVDLDPTARTVYDSLLSNHIQAKRQGGSASKDHLFTQLRKAAHHPLLLRTRYLSASEKEHLTTHFHRYGAFRGEACTKEKVAEELEKFNDFEIHLSALELIDENEHRRADLDRYVLNENDLFCSSKFIKLRKLLPDLVSDGHRILIFSVWTSCLDLLSCLLETLNLSYLRMEGSTPVNERQGLIDQFNRCTDIPIFLLSTKACGLGINLTAADTCIFHDLDFNPTTDLQAEDRCHRIGQKKPVTVIRLISRATVDEDIYNLQQRKAKMSQAIMATNGENDSKEMANEKNAVLQTALDRFLQSPQAKLGKENALINFDRDEI</sequence>
<evidence type="ECO:0000313" key="6">
    <source>
        <dbReference type="Proteomes" id="UP000198406"/>
    </source>
</evidence>
<dbReference type="CDD" id="cd17919">
    <property type="entry name" value="DEXHc_Snf"/>
    <property type="match status" value="1"/>
</dbReference>
<dbReference type="Pfam" id="PF00176">
    <property type="entry name" value="SNF2-rel_dom"/>
    <property type="match status" value="1"/>
</dbReference>
<dbReference type="Gene3D" id="3.40.50.300">
    <property type="entry name" value="P-loop containing nucleotide triphosphate hydrolases"/>
    <property type="match status" value="1"/>
</dbReference>
<feature type="compositionally biased region" description="Polar residues" evidence="2">
    <location>
        <begin position="153"/>
        <end position="164"/>
    </location>
</feature>
<dbReference type="EMBL" id="BDSP01000013">
    <property type="protein sequence ID" value="GAX09873.1"/>
    <property type="molecule type" value="Genomic_DNA"/>
</dbReference>
<dbReference type="GO" id="GO:0005524">
    <property type="term" value="F:ATP binding"/>
    <property type="evidence" value="ECO:0007669"/>
    <property type="project" value="InterPro"/>
</dbReference>
<dbReference type="InterPro" id="IPR001650">
    <property type="entry name" value="Helicase_C-like"/>
</dbReference>
<dbReference type="EC" id="3.6.4.12" evidence="5"/>
<dbReference type="PROSITE" id="PS51194">
    <property type="entry name" value="HELICASE_CTER"/>
    <property type="match status" value="1"/>
</dbReference>
<dbReference type="CDD" id="cd18793">
    <property type="entry name" value="SF2_C_SNF"/>
    <property type="match status" value="1"/>
</dbReference>
<feature type="domain" description="Helicase C-terminal" evidence="4">
    <location>
        <begin position="831"/>
        <end position="1002"/>
    </location>
</feature>
<dbReference type="GO" id="GO:0003678">
    <property type="term" value="F:DNA helicase activity"/>
    <property type="evidence" value="ECO:0007669"/>
    <property type="project" value="UniProtKB-EC"/>
</dbReference>
<feature type="region of interest" description="Disordered" evidence="2">
    <location>
        <begin position="1"/>
        <end position="173"/>
    </location>
</feature>
<evidence type="ECO:0000313" key="5">
    <source>
        <dbReference type="EMBL" id="GAX09873.1"/>
    </source>
</evidence>
<feature type="compositionally biased region" description="Acidic residues" evidence="2">
    <location>
        <begin position="126"/>
        <end position="139"/>
    </location>
</feature>
<keyword evidence="1 5" id="KW-0378">Hydrolase</keyword>
<proteinExistence type="predicted"/>
<feature type="region of interest" description="Disordered" evidence="2">
    <location>
        <begin position="233"/>
        <end position="252"/>
    </location>
</feature>
<dbReference type="SUPFAM" id="SSF52540">
    <property type="entry name" value="P-loop containing nucleoside triphosphate hydrolases"/>
    <property type="match status" value="2"/>
</dbReference>
<dbReference type="OrthoDB" id="448448at2759"/>
<dbReference type="SMART" id="SM00487">
    <property type="entry name" value="DEXDc"/>
    <property type="match status" value="1"/>
</dbReference>
<keyword evidence="6" id="KW-1185">Reference proteome</keyword>
<comment type="caution">
    <text evidence="5">The sequence shown here is derived from an EMBL/GenBank/DDBJ whole genome shotgun (WGS) entry which is preliminary data.</text>
</comment>
<reference evidence="5 6" key="1">
    <citation type="journal article" date="2015" name="Plant Cell">
        <title>Oil accumulation by the oleaginous diatom Fistulifera solaris as revealed by the genome and transcriptome.</title>
        <authorList>
            <person name="Tanaka T."/>
            <person name="Maeda Y."/>
            <person name="Veluchamy A."/>
            <person name="Tanaka M."/>
            <person name="Abida H."/>
            <person name="Marechal E."/>
            <person name="Bowler C."/>
            <person name="Muto M."/>
            <person name="Sunaga Y."/>
            <person name="Tanaka M."/>
            <person name="Yoshino T."/>
            <person name="Taniguchi T."/>
            <person name="Fukuda Y."/>
            <person name="Nemoto M."/>
            <person name="Matsumoto M."/>
            <person name="Wong P.S."/>
            <person name="Aburatani S."/>
            <person name="Fujibuchi W."/>
        </authorList>
    </citation>
    <scope>NUCLEOTIDE SEQUENCE [LARGE SCALE GENOMIC DNA]</scope>
    <source>
        <strain evidence="5 6">JPCC DA0580</strain>
    </source>
</reference>
<dbReference type="InParanoid" id="A0A1Z5J7B0"/>
<dbReference type="SMART" id="SM00490">
    <property type="entry name" value="HELICc"/>
    <property type="match status" value="1"/>
</dbReference>
<evidence type="ECO:0000259" key="4">
    <source>
        <dbReference type="PROSITE" id="PS51194"/>
    </source>
</evidence>
<dbReference type="PROSITE" id="PS51192">
    <property type="entry name" value="HELICASE_ATP_BIND_1"/>
    <property type="match status" value="1"/>
</dbReference>
<dbReference type="AlphaFoldDB" id="A0A1Z5J7B0"/>
<evidence type="ECO:0000256" key="2">
    <source>
        <dbReference type="SAM" id="MobiDB-lite"/>
    </source>
</evidence>
<dbReference type="PANTHER" id="PTHR10799">
    <property type="entry name" value="SNF2/RAD54 HELICASE FAMILY"/>
    <property type="match status" value="1"/>
</dbReference>
<dbReference type="PROSITE" id="PS50330">
    <property type="entry name" value="UIM"/>
    <property type="match status" value="1"/>
</dbReference>